<dbReference type="InterPro" id="IPR050097">
    <property type="entry name" value="Ferredoxin-NADP_redctase_2"/>
</dbReference>
<keyword evidence="3" id="KW-0560">Oxidoreductase</keyword>
<proteinExistence type="inferred from homology"/>
<dbReference type="GO" id="GO:0097237">
    <property type="term" value="P:cellular response to toxic substance"/>
    <property type="evidence" value="ECO:0007669"/>
    <property type="project" value="UniProtKB-ARBA"/>
</dbReference>
<dbReference type="GO" id="GO:0016491">
    <property type="term" value="F:oxidoreductase activity"/>
    <property type="evidence" value="ECO:0007669"/>
    <property type="project" value="UniProtKB-KW"/>
</dbReference>
<evidence type="ECO:0000259" key="4">
    <source>
        <dbReference type="Pfam" id="PF07992"/>
    </source>
</evidence>
<keyword evidence="6" id="KW-1185">Reference proteome</keyword>
<dbReference type="Gene3D" id="3.50.50.60">
    <property type="entry name" value="FAD/NAD(P)-binding domain"/>
    <property type="match status" value="3"/>
</dbReference>
<dbReference type="AlphaFoldDB" id="A0A9W4SB53"/>
<dbReference type="PRINTS" id="PR00368">
    <property type="entry name" value="FADPNR"/>
</dbReference>
<gene>
    <name evidence="5" type="ORF">FWILDA_LOCUS549</name>
</gene>
<protein>
    <submittedName>
        <fullName evidence="5">10701_t:CDS:1</fullName>
    </submittedName>
</protein>
<dbReference type="Pfam" id="PF07992">
    <property type="entry name" value="Pyr_redox_2"/>
    <property type="match status" value="1"/>
</dbReference>
<dbReference type="Proteomes" id="UP001153678">
    <property type="component" value="Unassembled WGS sequence"/>
</dbReference>
<dbReference type="OrthoDB" id="7777654at2759"/>
<dbReference type="InterPro" id="IPR036188">
    <property type="entry name" value="FAD/NAD-bd_sf"/>
</dbReference>
<evidence type="ECO:0000256" key="1">
    <source>
        <dbReference type="ARBA" id="ARBA00009333"/>
    </source>
</evidence>
<dbReference type="PRINTS" id="PR00469">
    <property type="entry name" value="PNDRDTASEII"/>
</dbReference>
<dbReference type="SUPFAM" id="SSF51905">
    <property type="entry name" value="FAD/NAD(P)-binding domain"/>
    <property type="match status" value="1"/>
</dbReference>
<accession>A0A9W4SB53</accession>
<evidence type="ECO:0000256" key="3">
    <source>
        <dbReference type="ARBA" id="ARBA00023002"/>
    </source>
</evidence>
<dbReference type="EMBL" id="CAMKVN010000036">
    <property type="protein sequence ID" value="CAI2162421.1"/>
    <property type="molecule type" value="Genomic_DNA"/>
</dbReference>
<evidence type="ECO:0000256" key="2">
    <source>
        <dbReference type="ARBA" id="ARBA00022630"/>
    </source>
</evidence>
<keyword evidence="2" id="KW-0285">Flavoprotein</keyword>
<feature type="domain" description="FAD/NAD(P)-binding" evidence="4">
    <location>
        <begin position="3"/>
        <end position="265"/>
    </location>
</feature>
<dbReference type="PANTHER" id="PTHR48105">
    <property type="entry name" value="THIOREDOXIN REDUCTASE 1-RELATED-RELATED"/>
    <property type="match status" value="1"/>
</dbReference>
<evidence type="ECO:0000313" key="6">
    <source>
        <dbReference type="Proteomes" id="UP001153678"/>
    </source>
</evidence>
<evidence type="ECO:0000313" key="5">
    <source>
        <dbReference type="EMBL" id="CAI2162421.1"/>
    </source>
</evidence>
<reference evidence="5" key="1">
    <citation type="submission" date="2022-08" db="EMBL/GenBank/DDBJ databases">
        <authorList>
            <person name="Kallberg Y."/>
            <person name="Tangrot J."/>
            <person name="Rosling A."/>
        </authorList>
    </citation>
    <scope>NUCLEOTIDE SEQUENCE</scope>
    <source>
        <strain evidence="5">Wild A</strain>
    </source>
</reference>
<comment type="similarity">
    <text evidence="1">Belongs to the class-II pyridine nucleotide-disulfide oxidoreductase family.</text>
</comment>
<sequence length="278" mass="30096">MDYDLIIIGAGPAGLTAAIYAKRALLKCLILEKSLSGGKLNKTEDVDNYPGFTSIKGPELAEKMTEHTKSYEIDKTIIIASGAIENTLKISGENEFTNLGVSYCAICDGFLFRGKEVVVVGGGYSALETVLYMSNVASKVYLIHRRADFRAEKEIVAKAKSNPKIIFLLNSVLTEIQGGKAVEKVFIRNLSDNQKSELLVSAVFPCIGLLPFSSFAHELGVCDQENYITIKEDCSTSIPGLFAAGDVARVNEKKIKQIVTAVAEGAIAAQSVIKYLKE</sequence>
<name>A0A9W4SB53_9GLOM</name>
<dbReference type="InterPro" id="IPR023753">
    <property type="entry name" value="FAD/NAD-binding_dom"/>
</dbReference>
<organism evidence="5 6">
    <name type="scientific">Funneliformis geosporum</name>
    <dbReference type="NCBI Taxonomy" id="1117311"/>
    <lineage>
        <taxon>Eukaryota</taxon>
        <taxon>Fungi</taxon>
        <taxon>Fungi incertae sedis</taxon>
        <taxon>Mucoromycota</taxon>
        <taxon>Glomeromycotina</taxon>
        <taxon>Glomeromycetes</taxon>
        <taxon>Glomerales</taxon>
        <taxon>Glomeraceae</taxon>
        <taxon>Funneliformis</taxon>
    </lineage>
</organism>
<comment type="caution">
    <text evidence="5">The sequence shown here is derived from an EMBL/GenBank/DDBJ whole genome shotgun (WGS) entry which is preliminary data.</text>
</comment>